<dbReference type="FunFam" id="3.40.630.10:FF:000008">
    <property type="entry name" value="Endoplasmic reticulum metallopeptidase 1"/>
    <property type="match status" value="1"/>
</dbReference>
<evidence type="ECO:0000256" key="9">
    <source>
        <dbReference type="ARBA" id="ARBA00022833"/>
    </source>
</evidence>
<feature type="domain" description="Endoplasmic reticulum metallopeptidase 1/1-A TM" evidence="18">
    <location>
        <begin position="405"/>
        <end position="619"/>
    </location>
</feature>
<evidence type="ECO:0000259" key="18">
    <source>
        <dbReference type="Pfam" id="PF22249"/>
    </source>
</evidence>
<keyword evidence="7" id="KW-0378">Hydrolase</keyword>
<feature type="transmembrane region" description="Helical" evidence="15">
    <location>
        <begin position="602"/>
        <end position="625"/>
    </location>
</feature>
<keyword evidence="20" id="KW-1185">Reference proteome</keyword>
<evidence type="ECO:0000256" key="1">
    <source>
        <dbReference type="ARBA" id="ARBA00001947"/>
    </source>
</evidence>
<evidence type="ECO:0000256" key="11">
    <source>
        <dbReference type="ARBA" id="ARBA00023049"/>
    </source>
</evidence>
<accession>A0AAW1LNM8</accession>
<feature type="transmembrane region" description="Helical" evidence="15">
    <location>
        <begin position="372"/>
        <end position="391"/>
    </location>
</feature>
<dbReference type="GO" id="GO:0046872">
    <property type="term" value="F:metal ion binding"/>
    <property type="evidence" value="ECO:0007669"/>
    <property type="project" value="UniProtKB-KW"/>
</dbReference>
<feature type="transmembrane region" description="Helical" evidence="15">
    <location>
        <begin position="535"/>
        <end position="562"/>
    </location>
</feature>
<keyword evidence="12 15" id="KW-0472">Membrane</keyword>
<sequence>MCYHRGRNDKLAFEHNENRISFFFGLFFILYICLVVSVAYLVENWMPTALTTEDESNNPDRFIAERAQTYLKGLTDLGPRVAGSYENEVLAVNYLESVIQDIIQNSNNVQNIEYDIDVVTGSYYLAYKPYGSINAYANLQNIVVKVNAVSDSANSVLINSHFDTVNRSPGGSDDGINCAVMLEVLRKISQSTERPANHLIFLFNGGEESNIQASHGFITQHKWADNIKVVINLEATGADGKEILFQSGPDQAWLMKYYSKVPYPFGQVAGEEIFKSNIVPSDSDFRIFRDFGGVIGYDFAYFKDGYRYHTKYDGFNNIKIERYQRTGDNILRLVQELANAPEVSGPLENEGGSVYFDVTGLFMVYYSEDVEIIANVLVILLSIGLFLWSLYELQIGYKLVGLRILSLLLGWITSFAVMALVALLLGGINRTMSWYKIPILAIGLYTPIALIFTQLITILFDKLLKKFKLSIHLAKDVLIQLHLVRIFWTIVMIIGAALRIKSVYLFMIPTLFNTFFMFIIHLFKLYYNSTYIWIFIYLIGTFIPTALGGAITYHILTLFIPICGRFGTSLNPELMIGAFVVLLTIFITCYYMPLFSLLSKQVYIILFLGSLFLGTFIVVLTPIGFPYSGDENYLAPQRFPVYHTQRTYRDENNNVIQNDSGFYFRNMDYNSPRSVKDYLYGMENIMPLEENCKKALFCGLPVGYSRDFEELESNSWIPSEAPNFTTALPTLTVDNIELISETIRRYYFTVIGTDCMDLYMSPKKGISFLNISLNNFVPTEQPLWNERPTIYILYVNGKEITPLNFYVDFAVPFEWNSPVVDIAVVGKYIHEDESVYTEEFQNFLNNFPEWTVLTTIALAHYESWIY</sequence>
<dbReference type="CDD" id="cd03875">
    <property type="entry name" value="M28_Fxna_like"/>
    <property type="match status" value="1"/>
</dbReference>
<dbReference type="InterPro" id="IPR053973">
    <property type="entry name" value="ERMP1-like_C"/>
</dbReference>
<dbReference type="GO" id="GO:0005789">
    <property type="term" value="C:endoplasmic reticulum membrane"/>
    <property type="evidence" value="ECO:0007669"/>
    <property type="project" value="UniProtKB-SubCell"/>
</dbReference>
<evidence type="ECO:0000256" key="8">
    <source>
        <dbReference type="ARBA" id="ARBA00022824"/>
    </source>
</evidence>
<name>A0AAW1LNM8_POPJA</name>
<dbReference type="SUPFAM" id="SSF53187">
    <property type="entry name" value="Zn-dependent exopeptidases"/>
    <property type="match status" value="1"/>
</dbReference>
<gene>
    <name evidence="19" type="ORF">QE152_g10939</name>
</gene>
<comment type="caution">
    <text evidence="19">The sequence shown here is derived from an EMBL/GenBank/DDBJ whole genome shotgun (WGS) entry which is preliminary data.</text>
</comment>
<keyword evidence="13" id="KW-0325">Glycoprotein</keyword>
<keyword evidence="6" id="KW-0479">Metal-binding</keyword>
<keyword evidence="5 15" id="KW-0812">Transmembrane</keyword>
<evidence type="ECO:0000256" key="6">
    <source>
        <dbReference type="ARBA" id="ARBA00022723"/>
    </source>
</evidence>
<feature type="transmembrane region" description="Helical" evidence="15">
    <location>
        <begin position="574"/>
        <end position="595"/>
    </location>
</feature>
<feature type="domain" description="Peptidase M28" evidence="16">
    <location>
        <begin position="141"/>
        <end position="333"/>
    </location>
</feature>
<evidence type="ECO:0000256" key="10">
    <source>
        <dbReference type="ARBA" id="ARBA00022989"/>
    </source>
</evidence>
<dbReference type="Proteomes" id="UP001458880">
    <property type="component" value="Unassembled WGS sequence"/>
</dbReference>
<proteinExistence type="inferred from homology"/>
<dbReference type="Pfam" id="PF22248">
    <property type="entry name" value="ERMP1_C"/>
    <property type="match status" value="1"/>
</dbReference>
<dbReference type="GO" id="GO:0008235">
    <property type="term" value="F:metalloexopeptidase activity"/>
    <property type="evidence" value="ECO:0007669"/>
    <property type="project" value="InterPro"/>
</dbReference>
<dbReference type="InterPro" id="IPR053974">
    <property type="entry name" value="ERMP1_1-A_TM"/>
</dbReference>
<evidence type="ECO:0000256" key="12">
    <source>
        <dbReference type="ARBA" id="ARBA00023136"/>
    </source>
</evidence>
<dbReference type="InterPro" id="IPR007484">
    <property type="entry name" value="Peptidase_M28"/>
</dbReference>
<dbReference type="Gene3D" id="3.40.630.10">
    <property type="entry name" value="Zn peptidases"/>
    <property type="match status" value="1"/>
</dbReference>
<dbReference type="GO" id="GO:0006508">
    <property type="term" value="P:proteolysis"/>
    <property type="evidence" value="ECO:0007669"/>
    <property type="project" value="UniProtKB-KW"/>
</dbReference>
<dbReference type="Pfam" id="PF04389">
    <property type="entry name" value="Peptidase_M28"/>
    <property type="match status" value="1"/>
</dbReference>
<keyword evidence="11" id="KW-0482">Metalloprotease</keyword>
<comment type="subcellular location">
    <subcellularLocation>
        <location evidence="2">Endoplasmic reticulum membrane</location>
        <topology evidence="2">Multi-pass membrane protein</topology>
    </subcellularLocation>
</comment>
<evidence type="ECO:0000256" key="3">
    <source>
        <dbReference type="ARBA" id="ARBA00010918"/>
    </source>
</evidence>
<feature type="transmembrane region" description="Helical" evidence="15">
    <location>
        <begin position="403"/>
        <end position="425"/>
    </location>
</feature>
<feature type="domain" description="Endoplasmic reticulum metallopeptidase 1-like C-terminal" evidence="17">
    <location>
        <begin position="635"/>
        <end position="864"/>
    </location>
</feature>
<keyword evidence="4" id="KW-0645">Protease</keyword>
<dbReference type="Pfam" id="PF22249">
    <property type="entry name" value="ERMP1-TM"/>
    <property type="match status" value="1"/>
</dbReference>
<comment type="similarity">
    <text evidence="3">Belongs to the peptidase M28 family.</text>
</comment>
<keyword evidence="8" id="KW-0256">Endoplasmic reticulum</keyword>
<dbReference type="PANTHER" id="PTHR12147:SF22">
    <property type="entry name" value="ENDOPLASMIC RETICULUM METALLOPEPTIDASE 1"/>
    <property type="match status" value="1"/>
</dbReference>
<dbReference type="InterPro" id="IPR048024">
    <property type="entry name" value="Fxna-like_M28_dom"/>
</dbReference>
<dbReference type="EMBL" id="JASPKY010000104">
    <property type="protein sequence ID" value="KAK9737121.1"/>
    <property type="molecule type" value="Genomic_DNA"/>
</dbReference>
<evidence type="ECO:0000256" key="15">
    <source>
        <dbReference type="SAM" id="Phobius"/>
    </source>
</evidence>
<evidence type="ECO:0000259" key="17">
    <source>
        <dbReference type="Pfam" id="PF22248"/>
    </source>
</evidence>
<comment type="cofactor">
    <cofactor evidence="1">
        <name>Zn(2+)</name>
        <dbReference type="ChEBI" id="CHEBI:29105"/>
    </cofactor>
</comment>
<evidence type="ECO:0000256" key="2">
    <source>
        <dbReference type="ARBA" id="ARBA00004477"/>
    </source>
</evidence>
<evidence type="ECO:0000256" key="14">
    <source>
        <dbReference type="ARBA" id="ARBA00078796"/>
    </source>
</evidence>
<evidence type="ECO:0000256" key="7">
    <source>
        <dbReference type="ARBA" id="ARBA00022801"/>
    </source>
</evidence>
<reference evidence="19 20" key="1">
    <citation type="journal article" date="2024" name="BMC Genomics">
        <title>De novo assembly and annotation of Popillia japonica's genome with initial clues to its potential as an invasive pest.</title>
        <authorList>
            <person name="Cucini C."/>
            <person name="Boschi S."/>
            <person name="Funari R."/>
            <person name="Cardaioli E."/>
            <person name="Iannotti N."/>
            <person name="Marturano G."/>
            <person name="Paoli F."/>
            <person name="Bruttini M."/>
            <person name="Carapelli A."/>
            <person name="Frati F."/>
            <person name="Nardi F."/>
        </authorList>
    </citation>
    <scope>NUCLEOTIDE SEQUENCE [LARGE SCALE GENOMIC DNA]</scope>
    <source>
        <strain evidence="19">DMR45628</strain>
    </source>
</reference>
<feature type="transmembrane region" description="Helical" evidence="15">
    <location>
        <begin position="20"/>
        <end position="42"/>
    </location>
</feature>
<dbReference type="PANTHER" id="PTHR12147">
    <property type="entry name" value="METALLOPEPTIDASE M28 FAMILY MEMBER"/>
    <property type="match status" value="1"/>
</dbReference>
<protein>
    <recommendedName>
        <fullName evidence="14">FXNA-like protease</fullName>
    </recommendedName>
</protein>
<evidence type="ECO:0000256" key="13">
    <source>
        <dbReference type="ARBA" id="ARBA00023180"/>
    </source>
</evidence>
<feature type="transmembrane region" description="Helical" evidence="15">
    <location>
        <begin position="481"/>
        <end position="498"/>
    </location>
</feature>
<keyword evidence="10 15" id="KW-1133">Transmembrane helix</keyword>
<evidence type="ECO:0000313" key="19">
    <source>
        <dbReference type="EMBL" id="KAK9737121.1"/>
    </source>
</evidence>
<evidence type="ECO:0000256" key="5">
    <source>
        <dbReference type="ARBA" id="ARBA00022692"/>
    </source>
</evidence>
<feature type="transmembrane region" description="Helical" evidence="15">
    <location>
        <begin position="437"/>
        <end position="460"/>
    </location>
</feature>
<feature type="transmembrane region" description="Helical" evidence="15">
    <location>
        <begin position="504"/>
        <end position="523"/>
    </location>
</feature>
<organism evidence="19 20">
    <name type="scientific">Popillia japonica</name>
    <name type="common">Japanese beetle</name>
    <dbReference type="NCBI Taxonomy" id="7064"/>
    <lineage>
        <taxon>Eukaryota</taxon>
        <taxon>Metazoa</taxon>
        <taxon>Ecdysozoa</taxon>
        <taxon>Arthropoda</taxon>
        <taxon>Hexapoda</taxon>
        <taxon>Insecta</taxon>
        <taxon>Pterygota</taxon>
        <taxon>Neoptera</taxon>
        <taxon>Endopterygota</taxon>
        <taxon>Coleoptera</taxon>
        <taxon>Polyphaga</taxon>
        <taxon>Scarabaeiformia</taxon>
        <taxon>Scarabaeidae</taxon>
        <taxon>Rutelinae</taxon>
        <taxon>Popillia</taxon>
    </lineage>
</organism>
<evidence type="ECO:0000259" key="16">
    <source>
        <dbReference type="Pfam" id="PF04389"/>
    </source>
</evidence>
<dbReference type="AlphaFoldDB" id="A0AAW1LNM8"/>
<evidence type="ECO:0000256" key="4">
    <source>
        <dbReference type="ARBA" id="ARBA00022670"/>
    </source>
</evidence>
<keyword evidence="9" id="KW-0862">Zinc</keyword>
<dbReference type="InterPro" id="IPR045175">
    <property type="entry name" value="M28_fam"/>
</dbReference>
<evidence type="ECO:0000313" key="20">
    <source>
        <dbReference type="Proteomes" id="UP001458880"/>
    </source>
</evidence>